<keyword evidence="2" id="KW-1185">Reference proteome</keyword>
<proteinExistence type="predicted"/>
<organism evidence="1 2">
    <name type="scientific">Hapsidospora chrysogenum (strain ATCC 11550 / CBS 779.69 / DSM 880 / IAM 14645 / JCM 23072 / IMI 49137)</name>
    <name type="common">Acremonium chrysogenum</name>
    <dbReference type="NCBI Taxonomy" id="857340"/>
    <lineage>
        <taxon>Eukaryota</taxon>
        <taxon>Fungi</taxon>
        <taxon>Dikarya</taxon>
        <taxon>Ascomycota</taxon>
        <taxon>Pezizomycotina</taxon>
        <taxon>Sordariomycetes</taxon>
        <taxon>Hypocreomycetidae</taxon>
        <taxon>Hypocreales</taxon>
        <taxon>Bionectriaceae</taxon>
        <taxon>Hapsidospora</taxon>
    </lineage>
</organism>
<comment type="caution">
    <text evidence="1">The sequence shown here is derived from an EMBL/GenBank/DDBJ whole genome shotgun (WGS) entry which is preliminary data.</text>
</comment>
<dbReference type="Proteomes" id="UP000029964">
    <property type="component" value="Unassembled WGS sequence"/>
</dbReference>
<dbReference type="HOGENOM" id="CLU_2793374_0_0_1"/>
<gene>
    <name evidence="1" type="ORF">ACRE_044080</name>
</gene>
<name>A0A086T620_HAPC1</name>
<dbReference type="EMBL" id="JPKY01000042">
    <property type="protein sequence ID" value="KFH44802.1"/>
    <property type="molecule type" value="Genomic_DNA"/>
</dbReference>
<evidence type="ECO:0000313" key="2">
    <source>
        <dbReference type="Proteomes" id="UP000029964"/>
    </source>
</evidence>
<sequence>MTSVAMEQANWNKLTRKPWETVAKSAIGQAADVQAAGSVIPAARGNPLANRKAFKLLVGLGPINQSER</sequence>
<protein>
    <submittedName>
        <fullName evidence="1">Uncharacterized protein</fullName>
    </submittedName>
</protein>
<evidence type="ECO:0000313" key="1">
    <source>
        <dbReference type="EMBL" id="KFH44802.1"/>
    </source>
</evidence>
<accession>A0A086T620</accession>
<dbReference type="AlphaFoldDB" id="A0A086T620"/>
<reference evidence="2" key="1">
    <citation type="journal article" date="2014" name="Genome Announc.">
        <title>Genome sequence and annotation of Acremonium chrysogenum, producer of the beta-lactam antibiotic cephalosporin C.</title>
        <authorList>
            <person name="Terfehr D."/>
            <person name="Dahlmann T.A."/>
            <person name="Specht T."/>
            <person name="Zadra I."/>
            <person name="Kuernsteiner H."/>
            <person name="Kueck U."/>
        </authorList>
    </citation>
    <scope>NUCLEOTIDE SEQUENCE [LARGE SCALE GENOMIC DNA]</scope>
    <source>
        <strain evidence="2">ATCC 11550 / CBS 779.69 / DSM 880 / IAM 14645 / JCM 23072 / IMI 49137</strain>
    </source>
</reference>